<evidence type="ECO:0000313" key="9">
    <source>
        <dbReference type="EMBL" id="CAH3110730.1"/>
    </source>
</evidence>
<proteinExistence type="inferred from homology"/>
<keyword evidence="6 7" id="KW-0472">Membrane</keyword>
<comment type="function">
    <text evidence="7">May be involved in the degradation of misfolded endoplasmic reticulum (ER) luminal proteins.</text>
</comment>
<feature type="region of interest" description="Disordered" evidence="8">
    <location>
        <begin position="225"/>
        <end position="259"/>
    </location>
</feature>
<dbReference type="SUPFAM" id="SSF144091">
    <property type="entry name" value="Rhomboid-like"/>
    <property type="match status" value="1"/>
</dbReference>
<accession>A0ABN8NII7</accession>
<dbReference type="InterPro" id="IPR035952">
    <property type="entry name" value="Rhomboid-like_sf"/>
</dbReference>
<feature type="transmembrane region" description="Helical" evidence="7">
    <location>
        <begin position="112"/>
        <end position="145"/>
    </location>
</feature>
<evidence type="ECO:0000256" key="1">
    <source>
        <dbReference type="ARBA" id="ARBA00004477"/>
    </source>
</evidence>
<dbReference type="PANTHER" id="PTHR11009">
    <property type="entry name" value="DER1-LIKE PROTEIN, DERLIN"/>
    <property type="match status" value="1"/>
</dbReference>
<keyword evidence="3 7" id="KW-0812">Transmembrane</keyword>
<sequence>MAYQTFQQEYLQMPVVTRTYATACVVTTLAVQLELITPFQLYFNPELIFQRFQFWRLITNFLFFGTIGFNFFFNMIFTYPLESVNYVQPCIYRYCRMLEEGSFRGRTADFVFMFMFGGVIMTIIALFVNLVFLGQAFTIMLVYVWSRRNPYVRMNFFGLLTFKAPFLPWVLFGFSLMLGNSVMVDLIGIAVGHIYYFFEDVFPEQPGGFRILKTPGILKAIFDAPPEDPNYQPLPEEDRPGGFNWGEGQRVGAEHEHDD</sequence>
<organism evidence="9 10">
    <name type="scientific">Porites lobata</name>
    <dbReference type="NCBI Taxonomy" id="104759"/>
    <lineage>
        <taxon>Eukaryota</taxon>
        <taxon>Metazoa</taxon>
        <taxon>Cnidaria</taxon>
        <taxon>Anthozoa</taxon>
        <taxon>Hexacorallia</taxon>
        <taxon>Scleractinia</taxon>
        <taxon>Fungiina</taxon>
        <taxon>Poritidae</taxon>
        <taxon>Porites</taxon>
    </lineage>
</organism>
<keyword evidence="5 7" id="KW-1133">Transmembrane helix</keyword>
<gene>
    <name evidence="9" type="ORF">PLOB_00019669</name>
</gene>
<dbReference type="InterPro" id="IPR007599">
    <property type="entry name" value="DER1"/>
</dbReference>
<comment type="caution">
    <text evidence="7">Lacks conserved residue(s) required for the propagation of feature annotation.</text>
</comment>
<comment type="similarity">
    <text evidence="2 7">Belongs to the derlin family.</text>
</comment>
<feature type="transmembrane region" description="Helical" evidence="7">
    <location>
        <begin position="54"/>
        <end position="77"/>
    </location>
</feature>
<protein>
    <recommendedName>
        <fullName evidence="7">Derlin</fullName>
    </recommendedName>
</protein>
<keyword evidence="10" id="KW-1185">Reference proteome</keyword>
<evidence type="ECO:0000256" key="8">
    <source>
        <dbReference type="SAM" id="MobiDB-lite"/>
    </source>
</evidence>
<evidence type="ECO:0000256" key="2">
    <source>
        <dbReference type="ARBA" id="ARBA00008917"/>
    </source>
</evidence>
<evidence type="ECO:0000256" key="6">
    <source>
        <dbReference type="ARBA" id="ARBA00023136"/>
    </source>
</evidence>
<name>A0ABN8NII7_9CNID</name>
<evidence type="ECO:0000256" key="3">
    <source>
        <dbReference type="ARBA" id="ARBA00022692"/>
    </source>
</evidence>
<reference evidence="9 10" key="1">
    <citation type="submission" date="2022-05" db="EMBL/GenBank/DDBJ databases">
        <authorList>
            <consortium name="Genoscope - CEA"/>
            <person name="William W."/>
        </authorList>
    </citation>
    <scope>NUCLEOTIDE SEQUENCE [LARGE SCALE GENOMIC DNA]</scope>
</reference>
<evidence type="ECO:0000256" key="5">
    <source>
        <dbReference type="ARBA" id="ARBA00022989"/>
    </source>
</evidence>
<dbReference type="Proteomes" id="UP001159405">
    <property type="component" value="Unassembled WGS sequence"/>
</dbReference>
<evidence type="ECO:0000313" key="10">
    <source>
        <dbReference type="Proteomes" id="UP001159405"/>
    </source>
</evidence>
<evidence type="ECO:0000256" key="7">
    <source>
        <dbReference type="RuleBase" id="RU363059"/>
    </source>
</evidence>
<evidence type="ECO:0000256" key="4">
    <source>
        <dbReference type="ARBA" id="ARBA00022824"/>
    </source>
</evidence>
<dbReference type="Pfam" id="PF04511">
    <property type="entry name" value="DER1"/>
    <property type="match status" value="1"/>
</dbReference>
<comment type="caution">
    <text evidence="9">The sequence shown here is derived from an EMBL/GenBank/DDBJ whole genome shotgun (WGS) entry which is preliminary data.</text>
</comment>
<keyword evidence="4 7" id="KW-0256">Endoplasmic reticulum</keyword>
<comment type="subcellular location">
    <subcellularLocation>
        <location evidence="1 7">Endoplasmic reticulum membrane</location>
        <topology evidence="1 7">Multi-pass membrane protein</topology>
    </subcellularLocation>
</comment>
<dbReference type="EMBL" id="CALNXK010000023">
    <property type="protein sequence ID" value="CAH3110730.1"/>
    <property type="molecule type" value="Genomic_DNA"/>
</dbReference>